<dbReference type="Proteomes" id="UP001214576">
    <property type="component" value="Unassembled WGS sequence"/>
</dbReference>
<dbReference type="EMBL" id="JAKZEL010000027">
    <property type="protein sequence ID" value="KAI4529508.1"/>
    <property type="molecule type" value="Genomic_DNA"/>
</dbReference>
<reference evidence="1" key="1">
    <citation type="submission" date="2022-03" db="EMBL/GenBank/DDBJ databases">
        <title>Genomic analyses of argali, domestic sheep and their hybrids provide insights into chromosomal evolution, heterosis and genetic basis of agronomic traits.</title>
        <authorList>
            <person name="Li M."/>
        </authorList>
    </citation>
    <scope>NUCLEOTIDE SEQUENCE</scope>
    <source>
        <strain evidence="1">CAU-MHL-2022a</strain>
        <tissue evidence="1">Skin</tissue>
    </source>
</reference>
<dbReference type="AlphaFoldDB" id="A0AAD4TKM3"/>
<comment type="caution">
    <text evidence="1">The sequence shown here is derived from an EMBL/GenBank/DDBJ whole genome shotgun (WGS) entry which is preliminary data.</text>
</comment>
<organism evidence="1 2">
    <name type="scientific">Ovis ammon polii</name>
    <dbReference type="NCBI Taxonomy" id="230172"/>
    <lineage>
        <taxon>Eukaryota</taxon>
        <taxon>Metazoa</taxon>
        <taxon>Chordata</taxon>
        <taxon>Craniata</taxon>
        <taxon>Vertebrata</taxon>
        <taxon>Euteleostomi</taxon>
        <taxon>Mammalia</taxon>
        <taxon>Eutheria</taxon>
        <taxon>Laurasiatheria</taxon>
        <taxon>Artiodactyla</taxon>
        <taxon>Ruminantia</taxon>
        <taxon>Pecora</taxon>
        <taxon>Bovidae</taxon>
        <taxon>Caprinae</taxon>
        <taxon>Ovis</taxon>
    </lineage>
</organism>
<name>A0AAD4TKM3_OVIAM</name>
<keyword evidence="2" id="KW-1185">Reference proteome</keyword>
<sequence>MSHSRSTSILTFRTHVPLHLLVLNVDDPQLTHAFLESVCRIKLQGRDSNQEETRQSDLLRSPPRAHVKRVLNYRDSPGFFVVSEESHCKPIKPQRSYACFSKPRDMRSEKDGSAGKLSIISGKRLSSAPLTGGRTRQGKLGLSWASLNAGIAALTLPAAAAPGTNWLPPVMEPVPAQPV</sequence>
<protein>
    <submittedName>
        <fullName evidence="1">Uncharacterized protein</fullName>
    </submittedName>
</protein>
<proteinExistence type="predicted"/>
<evidence type="ECO:0000313" key="1">
    <source>
        <dbReference type="EMBL" id="KAI4529508.1"/>
    </source>
</evidence>
<gene>
    <name evidence="1" type="ORF">MG293_020186</name>
</gene>
<accession>A0AAD4TKM3</accession>
<evidence type="ECO:0000313" key="2">
    <source>
        <dbReference type="Proteomes" id="UP001214576"/>
    </source>
</evidence>